<keyword evidence="8 21" id="KW-0436">Ligase</keyword>
<dbReference type="InterPro" id="IPR036565">
    <property type="entry name" value="Mur-like_cat_sf"/>
</dbReference>
<evidence type="ECO:0000256" key="1">
    <source>
        <dbReference type="ARBA" id="ARBA00002714"/>
    </source>
</evidence>
<feature type="domain" description="Mur ligase C-terminal" evidence="22">
    <location>
        <begin position="308"/>
        <end position="426"/>
    </location>
</feature>
<evidence type="ECO:0000256" key="18">
    <source>
        <dbReference type="ARBA" id="ARBA00047808"/>
    </source>
</evidence>
<evidence type="ECO:0000256" key="8">
    <source>
        <dbReference type="ARBA" id="ARBA00022598"/>
    </source>
</evidence>
<organism evidence="24 25">
    <name type="scientific">Halomonas dongshanensis</name>
    <dbReference type="NCBI Taxonomy" id="2890835"/>
    <lineage>
        <taxon>Bacteria</taxon>
        <taxon>Pseudomonadati</taxon>
        <taxon>Pseudomonadota</taxon>
        <taxon>Gammaproteobacteria</taxon>
        <taxon>Oceanospirillales</taxon>
        <taxon>Halomonadaceae</taxon>
        <taxon>Halomonas</taxon>
    </lineage>
</organism>
<evidence type="ECO:0000256" key="3">
    <source>
        <dbReference type="ARBA" id="ARBA00005150"/>
    </source>
</evidence>
<evidence type="ECO:0000256" key="13">
    <source>
        <dbReference type="ARBA" id="ARBA00022909"/>
    </source>
</evidence>
<evidence type="ECO:0000256" key="17">
    <source>
        <dbReference type="ARBA" id="ARBA00047493"/>
    </source>
</evidence>
<keyword evidence="12" id="KW-0460">Magnesium</keyword>
<comment type="catalytic activity">
    <reaction evidence="17">
        <text>(6S)-5,6,7,8-tetrahydrofolyl-(gamma-L-Glu)(n) + L-glutamate + ATP = (6S)-5,6,7,8-tetrahydrofolyl-(gamma-L-Glu)(n+1) + ADP + phosphate + H(+)</text>
        <dbReference type="Rhea" id="RHEA:10580"/>
        <dbReference type="Rhea" id="RHEA-COMP:14738"/>
        <dbReference type="Rhea" id="RHEA-COMP:14740"/>
        <dbReference type="ChEBI" id="CHEBI:15378"/>
        <dbReference type="ChEBI" id="CHEBI:29985"/>
        <dbReference type="ChEBI" id="CHEBI:30616"/>
        <dbReference type="ChEBI" id="CHEBI:43474"/>
        <dbReference type="ChEBI" id="CHEBI:141005"/>
        <dbReference type="ChEBI" id="CHEBI:456216"/>
        <dbReference type="EC" id="6.3.2.17"/>
    </reaction>
</comment>
<evidence type="ECO:0000256" key="2">
    <source>
        <dbReference type="ARBA" id="ARBA00004799"/>
    </source>
</evidence>
<evidence type="ECO:0000256" key="20">
    <source>
        <dbReference type="ARBA" id="ARBA00049161"/>
    </source>
</evidence>
<evidence type="ECO:0000256" key="21">
    <source>
        <dbReference type="PIRNR" id="PIRNR001563"/>
    </source>
</evidence>
<evidence type="ECO:0000256" key="5">
    <source>
        <dbReference type="ARBA" id="ARBA00013023"/>
    </source>
</evidence>
<dbReference type="InterPro" id="IPR036615">
    <property type="entry name" value="Mur_ligase_C_dom_sf"/>
</dbReference>
<name>A0ABT2ECZ0_9GAMM</name>
<dbReference type="Gene3D" id="3.90.190.20">
    <property type="entry name" value="Mur ligase, C-terminal domain"/>
    <property type="match status" value="1"/>
</dbReference>
<evidence type="ECO:0000256" key="15">
    <source>
        <dbReference type="ARBA" id="ARBA00030592"/>
    </source>
</evidence>
<comment type="function">
    <text evidence="1">Functions in two distinct reactions of the de novo folate biosynthetic pathway. Catalyzes the addition of a glutamate residue to dihydropteroate (7,8-dihydropteroate or H2Pte) to form dihydrofolate (7,8-dihydrofolate monoglutamate or H2Pte-Glu). Also catalyzes successive additions of L-glutamate to tetrahydrofolate or 10-formyltetrahydrofolate or 5,10-methylenetetrahydrofolate, leading to folylpolyglutamate derivatives.</text>
</comment>
<dbReference type="Gene3D" id="3.40.1190.10">
    <property type="entry name" value="Mur-like, catalytic domain"/>
    <property type="match status" value="1"/>
</dbReference>
<gene>
    <name evidence="24" type="primary">folC</name>
    <name evidence="24" type="ORF">LLY24_08985</name>
</gene>
<comment type="similarity">
    <text evidence="4 21">Belongs to the folylpolyglutamate synthase family.</text>
</comment>
<dbReference type="SUPFAM" id="SSF53244">
    <property type="entry name" value="MurD-like peptide ligases, peptide-binding domain"/>
    <property type="match status" value="1"/>
</dbReference>
<dbReference type="InterPro" id="IPR013221">
    <property type="entry name" value="Mur_ligase_cen"/>
</dbReference>
<dbReference type="NCBIfam" id="TIGR01499">
    <property type="entry name" value="folC"/>
    <property type="match status" value="1"/>
</dbReference>
<evidence type="ECO:0000256" key="14">
    <source>
        <dbReference type="ARBA" id="ARBA00030048"/>
    </source>
</evidence>
<sequence length="441" mass="46391">MHPHAMPETLDQWLEHLEALHPVGIDLGLERVAQVAERMGLISSSVSTTATSPVPSSIAPRVITVAGTNGKGSTLAMIEAVAAEHGLRVGSYTSPHLLRYNERVRLDGQEADDALLCRGFEAVERARLQAPAISLTYFEAGTLCAFWCLATAELDLAVLEVGLGGRLDAVNIVDADVAIVTTIALDHANFLGTDLAQIGREKAGIFRAGKPAVLGSQALPGSVTEEALRLNAPCYALGEAFSRSDVSEDGWAWQGQDGHQAPLSLSALPDPGLPLDNAATALQALSLAGVALDAAKTRQALSKVMLAGRMQWLGQWCVDVGHNPHAATYLATRLPDAPEGGQWWGLLGMLNDKDADGVIAPLVARIPHWVCVSLDGERGRSAEELAARITRLGGTVHHCAASPEAGATWLAPRLATHDRVLATGSFFTVAALLAMPLPASA</sequence>
<evidence type="ECO:0000256" key="6">
    <source>
        <dbReference type="ARBA" id="ARBA00013025"/>
    </source>
</evidence>
<evidence type="ECO:0000256" key="7">
    <source>
        <dbReference type="ARBA" id="ARBA00019357"/>
    </source>
</evidence>
<comment type="pathway">
    <text evidence="3">Cofactor biosynthesis; tetrahydrofolylpolyglutamate biosynthesis.</text>
</comment>
<keyword evidence="11 21" id="KW-0067">ATP-binding</keyword>
<evidence type="ECO:0000256" key="10">
    <source>
        <dbReference type="ARBA" id="ARBA00022741"/>
    </source>
</evidence>
<comment type="caution">
    <text evidence="24">The sequence shown here is derived from an EMBL/GenBank/DDBJ whole genome shotgun (WGS) entry which is preliminary data.</text>
</comment>
<evidence type="ECO:0000256" key="4">
    <source>
        <dbReference type="ARBA" id="ARBA00008276"/>
    </source>
</evidence>
<proteinExistence type="inferred from homology"/>
<dbReference type="PIRSF" id="PIRSF001563">
    <property type="entry name" value="Folylpolyglu_synth"/>
    <property type="match status" value="1"/>
</dbReference>
<dbReference type="EMBL" id="JAJISC010000003">
    <property type="protein sequence ID" value="MCS2609449.1"/>
    <property type="molecule type" value="Genomic_DNA"/>
</dbReference>
<keyword evidence="9" id="KW-0479">Metal-binding</keyword>
<evidence type="ECO:0000256" key="9">
    <source>
        <dbReference type="ARBA" id="ARBA00022723"/>
    </source>
</evidence>
<evidence type="ECO:0000256" key="12">
    <source>
        <dbReference type="ARBA" id="ARBA00022842"/>
    </source>
</evidence>
<dbReference type="SUPFAM" id="SSF53623">
    <property type="entry name" value="MurD-like peptide ligases, catalytic domain"/>
    <property type="match status" value="1"/>
</dbReference>
<dbReference type="EC" id="6.3.2.17" evidence="6"/>
<comment type="catalytic activity">
    <reaction evidence="18">
        <text>10-formyltetrahydrofolyl-(gamma-L-Glu)(n) + L-glutamate + ATP = 10-formyltetrahydrofolyl-(gamma-L-Glu)(n+1) + ADP + phosphate + H(+)</text>
        <dbReference type="Rhea" id="RHEA:51904"/>
        <dbReference type="Rhea" id="RHEA-COMP:13088"/>
        <dbReference type="Rhea" id="RHEA-COMP:14300"/>
        <dbReference type="ChEBI" id="CHEBI:15378"/>
        <dbReference type="ChEBI" id="CHEBI:29985"/>
        <dbReference type="ChEBI" id="CHEBI:30616"/>
        <dbReference type="ChEBI" id="CHEBI:43474"/>
        <dbReference type="ChEBI" id="CHEBI:134413"/>
        <dbReference type="ChEBI" id="CHEBI:456216"/>
        <dbReference type="EC" id="6.3.2.17"/>
    </reaction>
</comment>
<comment type="catalytic activity">
    <reaction evidence="20">
        <text>7,8-dihydropteroate + L-glutamate + ATP = 7,8-dihydrofolate + ADP + phosphate + H(+)</text>
        <dbReference type="Rhea" id="RHEA:23584"/>
        <dbReference type="ChEBI" id="CHEBI:15378"/>
        <dbReference type="ChEBI" id="CHEBI:17839"/>
        <dbReference type="ChEBI" id="CHEBI:29985"/>
        <dbReference type="ChEBI" id="CHEBI:30616"/>
        <dbReference type="ChEBI" id="CHEBI:43474"/>
        <dbReference type="ChEBI" id="CHEBI:57451"/>
        <dbReference type="ChEBI" id="CHEBI:456216"/>
        <dbReference type="EC" id="6.3.2.12"/>
    </reaction>
</comment>
<evidence type="ECO:0000259" key="22">
    <source>
        <dbReference type="Pfam" id="PF02875"/>
    </source>
</evidence>
<accession>A0ABT2ECZ0</accession>
<comment type="pathway">
    <text evidence="2">Cofactor biosynthesis; tetrahydrofolate biosynthesis; 7,8-dihydrofolate from 2-amino-4-hydroxy-6-hydroxymethyl-7,8-dihydropteridine diphosphate and 4-aminobenzoate: step 2/2.</text>
</comment>
<dbReference type="RefSeq" id="WP_259035947.1">
    <property type="nucleotide sequence ID" value="NZ_JAJISC010000003.1"/>
</dbReference>
<evidence type="ECO:0000256" key="11">
    <source>
        <dbReference type="ARBA" id="ARBA00022840"/>
    </source>
</evidence>
<dbReference type="PANTHER" id="PTHR11136:SF0">
    <property type="entry name" value="DIHYDROFOLATE SYNTHETASE-RELATED"/>
    <property type="match status" value="1"/>
</dbReference>
<dbReference type="Pfam" id="PF08245">
    <property type="entry name" value="Mur_ligase_M"/>
    <property type="match status" value="1"/>
</dbReference>
<comment type="catalytic activity">
    <reaction evidence="19">
        <text>(6R)-5,10-methylenetetrahydrofolyl-(gamma-L-Glu)(n) + L-glutamate + ATP = (6R)-5,10-methylenetetrahydrofolyl-(gamma-L-Glu)(n+1) + ADP + phosphate + H(+)</text>
        <dbReference type="Rhea" id="RHEA:51912"/>
        <dbReference type="Rhea" id="RHEA-COMP:13257"/>
        <dbReference type="Rhea" id="RHEA-COMP:13258"/>
        <dbReference type="ChEBI" id="CHEBI:15378"/>
        <dbReference type="ChEBI" id="CHEBI:29985"/>
        <dbReference type="ChEBI" id="CHEBI:30616"/>
        <dbReference type="ChEBI" id="CHEBI:43474"/>
        <dbReference type="ChEBI" id="CHEBI:136572"/>
        <dbReference type="ChEBI" id="CHEBI:456216"/>
        <dbReference type="EC" id="6.3.2.17"/>
    </reaction>
</comment>
<dbReference type="GO" id="GO:0004326">
    <property type="term" value="F:tetrahydrofolylpolyglutamate synthase activity"/>
    <property type="evidence" value="ECO:0007669"/>
    <property type="project" value="UniProtKB-EC"/>
</dbReference>
<keyword evidence="25" id="KW-1185">Reference proteome</keyword>
<evidence type="ECO:0000313" key="25">
    <source>
        <dbReference type="Proteomes" id="UP001165542"/>
    </source>
</evidence>
<keyword evidence="13" id="KW-0289">Folate biosynthesis</keyword>
<feature type="domain" description="Mur ligase central" evidence="23">
    <location>
        <begin position="65"/>
        <end position="208"/>
    </location>
</feature>
<keyword evidence="10 21" id="KW-0547">Nucleotide-binding</keyword>
<protein>
    <recommendedName>
        <fullName evidence="7">Dihydrofolate synthase/folylpolyglutamate synthase</fullName>
        <ecNumber evidence="5">6.3.2.12</ecNumber>
        <ecNumber evidence="6">6.3.2.17</ecNumber>
    </recommendedName>
    <alternativeName>
        <fullName evidence="16">Folylpoly-gamma-glutamate synthetase-dihydrofolate synthetase</fullName>
    </alternativeName>
    <alternativeName>
        <fullName evidence="14">Folylpolyglutamate synthetase</fullName>
    </alternativeName>
    <alternativeName>
        <fullName evidence="15">Tetrahydrofolylpolyglutamate synthase</fullName>
    </alternativeName>
</protein>
<evidence type="ECO:0000256" key="19">
    <source>
        <dbReference type="ARBA" id="ARBA00049035"/>
    </source>
</evidence>
<evidence type="ECO:0000256" key="16">
    <source>
        <dbReference type="ARBA" id="ARBA00032510"/>
    </source>
</evidence>
<dbReference type="Pfam" id="PF02875">
    <property type="entry name" value="Mur_ligase_C"/>
    <property type="match status" value="1"/>
</dbReference>
<dbReference type="NCBIfam" id="NF008101">
    <property type="entry name" value="PRK10846.1"/>
    <property type="match status" value="1"/>
</dbReference>
<dbReference type="PANTHER" id="PTHR11136">
    <property type="entry name" value="FOLYLPOLYGLUTAMATE SYNTHASE-RELATED"/>
    <property type="match status" value="1"/>
</dbReference>
<dbReference type="GO" id="GO:0008841">
    <property type="term" value="F:dihydrofolate synthase activity"/>
    <property type="evidence" value="ECO:0007669"/>
    <property type="project" value="UniProtKB-EC"/>
</dbReference>
<evidence type="ECO:0000313" key="24">
    <source>
        <dbReference type="EMBL" id="MCS2609449.1"/>
    </source>
</evidence>
<dbReference type="InterPro" id="IPR001645">
    <property type="entry name" value="Folylpolyglutamate_synth"/>
</dbReference>
<dbReference type="Proteomes" id="UP001165542">
    <property type="component" value="Unassembled WGS sequence"/>
</dbReference>
<reference evidence="24" key="1">
    <citation type="submission" date="2021-11" db="EMBL/GenBank/DDBJ databases">
        <title>Halomonas sp., isolated from a coastal aquaculture zone in Dongshan Bay.</title>
        <authorList>
            <person name="Lin W."/>
        </authorList>
    </citation>
    <scope>NUCLEOTIDE SEQUENCE</scope>
    <source>
        <strain evidence="24">Yzlin-01</strain>
    </source>
</reference>
<dbReference type="EC" id="6.3.2.12" evidence="5"/>
<dbReference type="InterPro" id="IPR004101">
    <property type="entry name" value="Mur_ligase_C"/>
</dbReference>
<evidence type="ECO:0000259" key="23">
    <source>
        <dbReference type="Pfam" id="PF08245"/>
    </source>
</evidence>